<protein>
    <submittedName>
        <fullName evidence="2">Uncharacterized protein</fullName>
    </submittedName>
</protein>
<gene>
    <name evidence="2" type="ORF">M569_14897</name>
</gene>
<dbReference type="Proteomes" id="UP000015453">
    <property type="component" value="Unassembled WGS sequence"/>
</dbReference>
<feature type="region of interest" description="Disordered" evidence="1">
    <location>
        <begin position="1"/>
        <end position="79"/>
    </location>
</feature>
<reference evidence="2 3" key="1">
    <citation type="journal article" date="2013" name="BMC Genomics">
        <title>The miniature genome of a carnivorous plant Genlisea aurea contains a low number of genes and short non-coding sequences.</title>
        <authorList>
            <person name="Leushkin E.V."/>
            <person name="Sutormin R.A."/>
            <person name="Nabieva E.R."/>
            <person name="Penin A.A."/>
            <person name="Kondrashov A.S."/>
            <person name="Logacheva M.D."/>
        </authorList>
    </citation>
    <scope>NUCLEOTIDE SEQUENCE [LARGE SCALE GENOMIC DNA]</scope>
</reference>
<accession>S8BZU5</accession>
<evidence type="ECO:0000313" key="3">
    <source>
        <dbReference type="Proteomes" id="UP000015453"/>
    </source>
</evidence>
<dbReference type="PANTHER" id="PTHR34952:SF2">
    <property type="entry name" value="OS05G0113500 PROTEIN"/>
    <property type="match status" value="1"/>
</dbReference>
<organism evidence="2 3">
    <name type="scientific">Genlisea aurea</name>
    <dbReference type="NCBI Taxonomy" id="192259"/>
    <lineage>
        <taxon>Eukaryota</taxon>
        <taxon>Viridiplantae</taxon>
        <taxon>Streptophyta</taxon>
        <taxon>Embryophyta</taxon>
        <taxon>Tracheophyta</taxon>
        <taxon>Spermatophyta</taxon>
        <taxon>Magnoliopsida</taxon>
        <taxon>eudicotyledons</taxon>
        <taxon>Gunneridae</taxon>
        <taxon>Pentapetalae</taxon>
        <taxon>asterids</taxon>
        <taxon>lamiids</taxon>
        <taxon>Lamiales</taxon>
        <taxon>Lentibulariaceae</taxon>
        <taxon>Genlisea</taxon>
    </lineage>
</organism>
<feature type="non-terminal residue" evidence="2">
    <location>
        <position position="79"/>
    </location>
</feature>
<sequence length="79" mass="8966">LIPAIKGSHQKHGTMPPRKLSVTWAPDVYDPIPTSVSHVPSSKQQHHKYNNRRKKSDKYHYKQKDGGKSSRSSSSKSKK</sequence>
<dbReference type="OrthoDB" id="2016966at2759"/>
<evidence type="ECO:0000313" key="2">
    <source>
        <dbReference type="EMBL" id="EPS59909.1"/>
    </source>
</evidence>
<feature type="compositionally biased region" description="Low complexity" evidence="1">
    <location>
        <begin position="69"/>
        <end position="79"/>
    </location>
</feature>
<dbReference type="EMBL" id="AUSU01007983">
    <property type="protein sequence ID" value="EPS59909.1"/>
    <property type="molecule type" value="Genomic_DNA"/>
</dbReference>
<evidence type="ECO:0000256" key="1">
    <source>
        <dbReference type="SAM" id="MobiDB-lite"/>
    </source>
</evidence>
<proteinExistence type="predicted"/>
<comment type="caution">
    <text evidence="2">The sequence shown here is derived from an EMBL/GenBank/DDBJ whole genome shotgun (WGS) entry which is preliminary data.</text>
</comment>
<feature type="non-terminal residue" evidence="2">
    <location>
        <position position="1"/>
    </location>
</feature>
<feature type="compositionally biased region" description="Polar residues" evidence="1">
    <location>
        <begin position="34"/>
        <end position="43"/>
    </location>
</feature>
<feature type="compositionally biased region" description="Basic and acidic residues" evidence="1">
    <location>
        <begin position="58"/>
        <end position="68"/>
    </location>
</feature>
<dbReference type="PANTHER" id="PTHR34952">
    <property type="entry name" value="OS05G0113500 PROTEIN"/>
    <property type="match status" value="1"/>
</dbReference>
<dbReference type="AlphaFoldDB" id="S8BZU5"/>
<feature type="compositionally biased region" description="Basic residues" evidence="1">
    <location>
        <begin position="44"/>
        <end position="57"/>
    </location>
</feature>
<keyword evidence="3" id="KW-1185">Reference proteome</keyword>
<name>S8BZU5_9LAMI</name>